<dbReference type="EMBL" id="BPFH01000001">
    <property type="protein sequence ID" value="GIT94244.1"/>
    <property type="molecule type" value="Genomic_DNA"/>
</dbReference>
<protein>
    <submittedName>
        <fullName evidence="1">Uncharacterized protein</fullName>
    </submittedName>
</protein>
<accession>A0ABQ4NJ64</accession>
<dbReference type="Gene3D" id="3.40.430.10">
    <property type="entry name" value="Dihydrofolate Reductase, subunit A"/>
    <property type="match status" value="1"/>
</dbReference>
<evidence type="ECO:0000313" key="1">
    <source>
        <dbReference type="EMBL" id="GIT94244.1"/>
    </source>
</evidence>
<name>A0ABQ4NJ64_9RHOB</name>
<sequence length="96" mass="10087">MDDYAKRLTAYGAVLMGRATYDVGLAHGLLPGASPYPGLACYVVSRSLQPLEEVGDLSDLGGTPTLLQRAGNRSTFAVEVTWQAPCLLPDGSTKSS</sequence>
<dbReference type="InterPro" id="IPR024072">
    <property type="entry name" value="DHFR-like_dom_sf"/>
</dbReference>
<organism evidence="1 2">
    <name type="scientific">Jannaschia pagri</name>
    <dbReference type="NCBI Taxonomy" id="2829797"/>
    <lineage>
        <taxon>Bacteria</taxon>
        <taxon>Pseudomonadati</taxon>
        <taxon>Pseudomonadota</taxon>
        <taxon>Alphaproteobacteria</taxon>
        <taxon>Rhodobacterales</taxon>
        <taxon>Roseobacteraceae</taxon>
        <taxon>Jannaschia</taxon>
    </lineage>
</organism>
<dbReference type="SUPFAM" id="SSF53597">
    <property type="entry name" value="Dihydrofolate reductase-like"/>
    <property type="match status" value="1"/>
</dbReference>
<dbReference type="RefSeq" id="WP_255576028.1">
    <property type="nucleotide sequence ID" value="NZ_BPFH01000001.1"/>
</dbReference>
<reference evidence="1 2" key="1">
    <citation type="submission" date="2021-05" db="EMBL/GenBank/DDBJ databases">
        <title>Bacteria Genome sequencing.</title>
        <authorList>
            <person name="Takabe Y."/>
            <person name="Nakajima Y."/>
            <person name="Suzuki S."/>
            <person name="Shiozaki T."/>
        </authorList>
    </citation>
    <scope>NUCLEOTIDE SEQUENCE [LARGE SCALE GENOMIC DNA]</scope>
    <source>
        <strain evidence="1 2">AI_62</strain>
    </source>
</reference>
<dbReference type="Proteomes" id="UP000786693">
    <property type="component" value="Unassembled WGS sequence"/>
</dbReference>
<evidence type="ECO:0000313" key="2">
    <source>
        <dbReference type="Proteomes" id="UP000786693"/>
    </source>
</evidence>
<comment type="caution">
    <text evidence="1">The sequence shown here is derived from an EMBL/GenBank/DDBJ whole genome shotgun (WGS) entry which is preliminary data.</text>
</comment>
<proteinExistence type="predicted"/>
<keyword evidence="2" id="KW-1185">Reference proteome</keyword>
<gene>
    <name evidence="1" type="ORF">JANAI62_08670</name>
</gene>